<comment type="caution">
    <text evidence="2">The sequence shown here is derived from an EMBL/GenBank/DDBJ whole genome shotgun (WGS) entry which is preliminary data.</text>
</comment>
<accession>A0A8H6I119</accession>
<evidence type="ECO:0000256" key="1">
    <source>
        <dbReference type="SAM" id="SignalP"/>
    </source>
</evidence>
<dbReference type="AlphaFoldDB" id="A0A8H6I119"/>
<keyword evidence="1" id="KW-0732">Signal</keyword>
<sequence>MKFELGFLAPILTLLATSAVGASGKTSTACVSKCFRAAASTAGSNHGCFKQSSTFEAAVQQCLETQKCTSLAEGTAADLDAASDVLALHAFLRPDDQRDGLDNGSTTLSRVTAKRSALTSLESAGDLSKRACNSGDNICVLSASRCNTYCQRCHVAGSGCKDCSEGICAGFLGLTCTCQTPCVTCG</sequence>
<evidence type="ECO:0000313" key="2">
    <source>
        <dbReference type="EMBL" id="KAF6756943.1"/>
    </source>
</evidence>
<name>A0A8H6I119_9AGAR</name>
<feature type="chain" id="PRO_5034078450" evidence="1">
    <location>
        <begin position="25"/>
        <end position="186"/>
    </location>
</feature>
<dbReference type="Gene3D" id="3.30.30.140">
    <property type="match status" value="1"/>
</dbReference>
<proteinExistence type="predicted"/>
<keyword evidence="3" id="KW-1185">Reference proteome</keyword>
<dbReference type="EMBL" id="JACGCI010000024">
    <property type="protein sequence ID" value="KAF6756943.1"/>
    <property type="molecule type" value="Genomic_DNA"/>
</dbReference>
<reference evidence="2 3" key="1">
    <citation type="submission" date="2020-07" db="EMBL/GenBank/DDBJ databases">
        <title>Comparative genomics of pyrophilous fungi reveals a link between fire events and developmental genes.</title>
        <authorList>
            <consortium name="DOE Joint Genome Institute"/>
            <person name="Steindorff A.S."/>
            <person name="Carver A."/>
            <person name="Calhoun S."/>
            <person name="Stillman K."/>
            <person name="Liu H."/>
            <person name="Lipzen A."/>
            <person name="Pangilinan J."/>
            <person name="Labutti K."/>
            <person name="Bruns T.D."/>
            <person name="Grigoriev I.V."/>
        </authorList>
    </citation>
    <scope>NUCLEOTIDE SEQUENCE [LARGE SCALE GENOMIC DNA]</scope>
    <source>
        <strain evidence="2 3">CBS 144469</strain>
    </source>
</reference>
<gene>
    <name evidence="2" type="ORF">DFP72DRAFT_1114537</name>
</gene>
<dbReference type="OrthoDB" id="10552629at2759"/>
<dbReference type="Proteomes" id="UP000521943">
    <property type="component" value="Unassembled WGS sequence"/>
</dbReference>
<feature type="signal peptide" evidence="1">
    <location>
        <begin position="1"/>
        <end position="24"/>
    </location>
</feature>
<evidence type="ECO:0000313" key="3">
    <source>
        <dbReference type="Proteomes" id="UP000521943"/>
    </source>
</evidence>
<organism evidence="2 3">
    <name type="scientific">Ephemerocybe angulata</name>
    <dbReference type="NCBI Taxonomy" id="980116"/>
    <lineage>
        <taxon>Eukaryota</taxon>
        <taxon>Fungi</taxon>
        <taxon>Dikarya</taxon>
        <taxon>Basidiomycota</taxon>
        <taxon>Agaricomycotina</taxon>
        <taxon>Agaricomycetes</taxon>
        <taxon>Agaricomycetidae</taxon>
        <taxon>Agaricales</taxon>
        <taxon>Agaricineae</taxon>
        <taxon>Psathyrellaceae</taxon>
        <taxon>Ephemerocybe</taxon>
    </lineage>
</organism>
<protein>
    <submittedName>
        <fullName evidence="2">Uncharacterized protein</fullName>
    </submittedName>
</protein>